<feature type="active site" description="Proton acceptor" evidence="4">
    <location>
        <position position="152"/>
    </location>
</feature>
<name>A0A9D2IED5_9FIRM</name>
<comment type="caution">
    <text evidence="4">Lacks conserved residue(s) required for the propagation of feature annotation.</text>
</comment>
<sequence>MFKNKKRLAVALGSGGAKGMAHVGALMALEERGIRFDAVAGTSIGSIVGALYAKGYSPTDISELLSRLDLKNIALSVLAAGSVAPVRAALDVMLDESDFSQLAKPFAAVATDAESGEEVVLREGNVAEAILASSAMPPFFKGVAIGGRVLSDGAFVNAVPADAARSLGADFVLGVSLSPASAYERSEFIVRGGQKKTVFQRGIKDCDYLLEPDLSHFTATDVLSSSVIYDIGYDCAARHADDILAAMRAKRVKI</sequence>
<dbReference type="Gene3D" id="3.40.1090.10">
    <property type="entry name" value="Cytosolic phospholipase A2 catalytic domain"/>
    <property type="match status" value="2"/>
</dbReference>
<organism evidence="6 7">
    <name type="scientific">Candidatus Borkfalkia avistercoris</name>
    <dbReference type="NCBI Taxonomy" id="2838504"/>
    <lineage>
        <taxon>Bacteria</taxon>
        <taxon>Bacillati</taxon>
        <taxon>Bacillota</taxon>
        <taxon>Clostridia</taxon>
        <taxon>Christensenellales</taxon>
        <taxon>Christensenellaceae</taxon>
        <taxon>Candidatus Borkfalkia</taxon>
    </lineage>
</organism>
<dbReference type="PROSITE" id="PS51635">
    <property type="entry name" value="PNPLA"/>
    <property type="match status" value="1"/>
</dbReference>
<comment type="caution">
    <text evidence="6">The sequence shown here is derived from an EMBL/GenBank/DDBJ whole genome shotgun (WGS) entry which is preliminary data.</text>
</comment>
<feature type="short sequence motif" description="GXSXG" evidence="4">
    <location>
        <begin position="41"/>
        <end position="45"/>
    </location>
</feature>
<evidence type="ECO:0000256" key="4">
    <source>
        <dbReference type="PROSITE-ProRule" id="PRU01161"/>
    </source>
</evidence>
<keyword evidence="2 4" id="KW-0442">Lipid degradation</keyword>
<evidence type="ECO:0000256" key="2">
    <source>
        <dbReference type="ARBA" id="ARBA00022963"/>
    </source>
</evidence>
<accession>A0A9D2IED5</accession>
<evidence type="ECO:0000256" key="3">
    <source>
        <dbReference type="ARBA" id="ARBA00023098"/>
    </source>
</evidence>
<evidence type="ECO:0000313" key="7">
    <source>
        <dbReference type="Proteomes" id="UP000824132"/>
    </source>
</evidence>
<keyword evidence="1 4" id="KW-0378">Hydrolase</keyword>
<keyword evidence="3 4" id="KW-0443">Lipid metabolism</keyword>
<proteinExistence type="predicted"/>
<evidence type="ECO:0000259" key="5">
    <source>
        <dbReference type="PROSITE" id="PS51635"/>
    </source>
</evidence>
<reference evidence="6" key="1">
    <citation type="journal article" date="2021" name="PeerJ">
        <title>Extensive microbial diversity within the chicken gut microbiome revealed by metagenomics and culture.</title>
        <authorList>
            <person name="Gilroy R."/>
            <person name="Ravi A."/>
            <person name="Getino M."/>
            <person name="Pursley I."/>
            <person name="Horton D.L."/>
            <person name="Alikhan N.F."/>
            <person name="Baker D."/>
            <person name="Gharbi K."/>
            <person name="Hall N."/>
            <person name="Watson M."/>
            <person name="Adriaenssens E.M."/>
            <person name="Foster-Nyarko E."/>
            <person name="Jarju S."/>
            <person name="Secka A."/>
            <person name="Antonio M."/>
            <person name="Oren A."/>
            <person name="Chaudhuri R.R."/>
            <person name="La Ragione R."/>
            <person name="Hildebrand F."/>
            <person name="Pallen M.J."/>
        </authorList>
    </citation>
    <scope>NUCLEOTIDE SEQUENCE</scope>
    <source>
        <strain evidence="6">CHK187-5294</strain>
    </source>
</reference>
<evidence type="ECO:0000256" key="1">
    <source>
        <dbReference type="ARBA" id="ARBA00022801"/>
    </source>
</evidence>
<dbReference type="GO" id="GO:0016787">
    <property type="term" value="F:hydrolase activity"/>
    <property type="evidence" value="ECO:0007669"/>
    <property type="project" value="UniProtKB-UniRule"/>
</dbReference>
<feature type="active site" description="Nucleophile" evidence="4">
    <location>
        <position position="43"/>
    </location>
</feature>
<dbReference type="InterPro" id="IPR050301">
    <property type="entry name" value="NTE"/>
</dbReference>
<dbReference type="InterPro" id="IPR002641">
    <property type="entry name" value="PNPLA_dom"/>
</dbReference>
<dbReference type="Pfam" id="PF01734">
    <property type="entry name" value="Patatin"/>
    <property type="match status" value="1"/>
</dbReference>
<feature type="domain" description="PNPLA" evidence="5">
    <location>
        <begin position="10"/>
        <end position="165"/>
    </location>
</feature>
<dbReference type="InterPro" id="IPR016035">
    <property type="entry name" value="Acyl_Trfase/lysoPLipase"/>
</dbReference>
<dbReference type="SUPFAM" id="SSF52151">
    <property type="entry name" value="FabD/lysophospholipase-like"/>
    <property type="match status" value="1"/>
</dbReference>
<evidence type="ECO:0000313" key="6">
    <source>
        <dbReference type="EMBL" id="HIZ03499.1"/>
    </source>
</evidence>
<protein>
    <submittedName>
        <fullName evidence="6">Patatin-like phospholipase family protein</fullName>
    </submittedName>
</protein>
<dbReference type="PANTHER" id="PTHR14226:SF76">
    <property type="entry name" value="NTE FAMILY PROTEIN RSSA"/>
    <property type="match status" value="1"/>
</dbReference>
<gene>
    <name evidence="6" type="ORF">H9727_04365</name>
</gene>
<dbReference type="AlphaFoldDB" id="A0A9D2IED5"/>
<dbReference type="EMBL" id="DXCL01000026">
    <property type="protein sequence ID" value="HIZ03499.1"/>
    <property type="molecule type" value="Genomic_DNA"/>
</dbReference>
<dbReference type="GO" id="GO:0016042">
    <property type="term" value="P:lipid catabolic process"/>
    <property type="evidence" value="ECO:0007669"/>
    <property type="project" value="UniProtKB-UniRule"/>
</dbReference>
<reference evidence="6" key="2">
    <citation type="submission" date="2021-04" db="EMBL/GenBank/DDBJ databases">
        <authorList>
            <person name="Gilroy R."/>
        </authorList>
    </citation>
    <scope>NUCLEOTIDE SEQUENCE</scope>
    <source>
        <strain evidence="6">CHK187-5294</strain>
    </source>
</reference>
<dbReference type="Proteomes" id="UP000824132">
    <property type="component" value="Unassembled WGS sequence"/>
</dbReference>
<dbReference type="PANTHER" id="PTHR14226">
    <property type="entry name" value="NEUROPATHY TARGET ESTERASE/SWISS CHEESE D.MELANOGASTER"/>
    <property type="match status" value="1"/>
</dbReference>
<feature type="short sequence motif" description="DGA/G" evidence="4">
    <location>
        <begin position="152"/>
        <end position="154"/>
    </location>
</feature>
<dbReference type="CDD" id="cd07205">
    <property type="entry name" value="Pat_PNPLA6_PNPLA7_NTE1_like"/>
    <property type="match status" value="1"/>
</dbReference>